<comment type="caution">
    <text evidence="1">The sequence shown here is derived from an EMBL/GenBank/DDBJ whole genome shotgun (WGS) entry which is preliminary data.</text>
</comment>
<dbReference type="Proteomes" id="UP000419743">
    <property type="component" value="Unassembled WGS sequence"/>
</dbReference>
<reference evidence="1 2" key="1">
    <citation type="submission" date="2019-11" db="EMBL/GenBank/DDBJ databases">
        <authorList>
            <person name="Criscuolo A."/>
        </authorList>
    </citation>
    <scope>NUCLEOTIDE SEQUENCE [LARGE SCALE GENOMIC DNA]</scope>
    <source>
        <strain evidence="1">CIP111667</strain>
    </source>
</reference>
<protein>
    <submittedName>
        <fullName evidence="1">Uncharacterized protein</fullName>
    </submittedName>
</protein>
<dbReference type="EMBL" id="CACRYJ010000036">
    <property type="protein sequence ID" value="VZO37696.1"/>
    <property type="molecule type" value="Genomic_DNA"/>
</dbReference>
<sequence length="113" mass="12237">MTTMLETTTHTTDPVIAAVRDAVGNLAEATSLPRRPVPVAFLDDGRRLFLVTDAVRGQRLRSWGLEIRTDDDLIGADQSVHLAVRSTQTPTADAAEAAARYLLSATEPARRPV</sequence>
<gene>
    <name evidence="1" type="ORF">HALOF300_02669</name>
</gene>
<dbReference type="RefSeq" id="WP_156741410.1">
    <property type="nucleotide sequence ID" value="NZ_CACRYJ010000036.1"/>
</dbReference>
<keyword evidence="2" id="KW-1185">Reference proteome</keyword>
<accession>A0A7M4DKK6</accession>
<evidence type="ECO:0000313" key="2">
    <source>
        <dbReference type="Proteomes" id="UP000419743"/>
    </source>
</evidence>
<proteinExistence type="predicted"/>
<organism evidence="1 2">
    <name type="scientific">Occultella aeris</name>
    <dbReference type="NCBI Taxonomy" id="2761496"/>
    <lineage>
        <taxon>Bacteria</taxon>
        <taxon>Bacillati</taxon>
        <taxon>Actinomycetota</taxon>
        <taxon>Actinomycetes</taxon>
        <taxon>Micrococcales</taxon>
        <taxon>Ruaniaceae</taxon>
        <taxon>Occultella</taxon>
    </lineage>
</organism>
<dbReference type="AlphaFoldDB" id="A0A7M4DKK6"/>
<evidence type="ECO:0000313" key="1">
    <source>
        <dbReference type="EMBL" id="VZO37696.1"/>
    </source>
</evidence>
<name>A0A7M4DKK6_9MICO</name>